<name>A0A8B7YLZ3_ACAPL</name>
<comment type="catalytic activity">
    <reaction evidence="10">
        <text>resolvin D1 + NAD(+) = 8-oxoresolvin D1 + NADH + H(+)</text>
        <dbReference type="Rhea" id="RHEA:50124"/>
        <dbReference type="ChEBI" id="CHEBI:15378"/>
        <dbReference type="ChEBI" id="CHEBI:57540"/>
        <dbReference type="ChEBI" id="CHEBI:57945"/>
        <dbReference type="ChEBI" id="CHEBI:132079"/>
        <dbReference type="ChEBI" id="CHEBI:132080"/>
    </reaction>
    <physiologicalReaction direction="left-to-right" evidence="10">
        <dbReference type="Rhea" id="RHEA:50125"/>
    </physiologicalReaction>
</comment>
<comment type="catalytic activity">
    <reaction evidence="15">
        <text>resolvin D2 + NAD(+) = 7-oxoresolvin D2 + NADH + H(+)</text>
        <dbReference type="Rhea" id="RHEA:53584"/>
        <dbReference type="ChEBI" id="CHEBI:15378"/>
        <dbReference type="ChEBI" id="CHEBI:57540"/>
        <dbReference type="ChEBI" id="CHEBI:57945"/>
        <dbReference type="ChEBI" id="CHEBI:133367"/>
        <dbReference type="ChEBI" id="CHEBI:137497"/>
    </reaction>
    <physiologicalReaction direction="left-to-right" evidence="15">
        <dbReference type="Rhea" id="RHEA:53585"/>
    </physiologicalReaction>
</comment>
<dbReference type="AlphaFoldDB" id="A0A8B7YLZ3"/>
<dbReference type="Pfam" id="PF00106">
    <property type="entry name" value="adh_short"/>
    <property type="match status" value="1"/>
</dbReference>
<evidence type="ECO:0000256" key="12">
    <source>
        <dbReference type="ARBA" id="ARBA00048140"/>
    </source>
</evidence>
<organism evidence="23 24">
    <name type="scientific">Acanthaster planci</name>
    <name type="common">Crown-of-thorns starfish</name>
    <dbReference type="NCBI Taxonomy" id="133434"/>
    <lineage>
        <taxon>Eukaryota</taxon>
        <taxon>Metazoa</taxon>
        <taxon>Echinodermata</taxon>
        <taxon>Eleutherozoa</taxon>
        <taxon>Asterozoa</taxon>
        <taxon>Asteroidea</taxon>
        <taxon>Valvatacea</taxon>
        <taxon>Valvatida</taxon>
        <taxon>Acanthasteridae</taxon>
        <taxon>Acanthaster</taxon>
    </lineage>
</organism>
<evidence type="ECO:0000256" key="16">
    <source>
        <dbReference type="ARBA" id="ARBA00048535"/>
    </source>
</evidence>
<dbReference type="EC" id="1.1.1.232" evidence="4"/>
<dbReference type="PROSITE" id="PS00061">
    <property type="entry name" value="ADH_SHORT"/>
    <property type="match status" value="1"/>
</dbReference>
<evidence type="ECO:0000256" key="10">
    <source>
        <dbReference type="ARBA" id="ARBA00047672"/>
    </source>
</evidence>
<dbReference type="PRINTS" id="PR00081">
    <property type="entry name" value="GDHRDH"/>
</dbReference>
<evidence type="ECO:0000256" key="1">
    <source>
        <dbReference type="ARBA" id="ARBA00006484"/>
    </source>
</evidence>
<dbReference type="Gene3D" id="3.40.50.720">
    <property type="entry name" value="NAD(P)-binding Rossmann-like Domain"/>
    <property type="match status" value="1"/>
</dbReference>
<dbReference type="InterPro" id="IPR036291">
    <property type="entry name" value="NAD(P)-bd_dom_sf"/>
</dbReference>
<dbReference type="PANTHER" id="PTHR44229:SF4">
    <property type="entry name" value="15-HYDROXYPROSTAGLANDIN DEHYDROGENASE [NAD(+)]"/>
    <property type="match status" value="1"/>
</dbReference>
<evidence type="ECO:0000256" key="9">
    <source>
        <dbReference type="ARBA" id="ARBA00047325"/>
    </source>
</evidence>
<dbReference type="InterPro" id="IPR002347">
    <property type="entry name" value="SDR_fam"/>
</dbReference>
<evidence type="ECO:0000313" key="24">
    <source>
        <dbReference type="RefSeq" id="XP_022094289.1"/>
    </source>
</evidence>
<evidence type="ECO:0000256" key="19">
    <source>
        <dbReference type="ARBA" id="ARBA00048921"/>
    </source>
</evidence>
<keyword evidence="23" id="KW-1185">Reference proteome</keyword>
<dbReference type="InterPro" id="IPR020904">
    <property type="entry name" value="Sc_DH/Rdtase_CS"/>
</dbReference>
<comment type="catalytic activity">
    <reaction evidence="21">
        <text>resolvin E1 + NAD(+) = 18-oxo-resolvin E1 + NADH + H(+)</text>
        <dbReference type="Rhea" id="RHEA:49244"/>
        <dbReference type="ChEBI" id="CHEBI:15378"/>
        <dbReference type="ChEBI" id="CHEBI:57540"/>
        <dbReference type="ChEBI" id="CHEBI:57945"/>
        <dbReference type="ChEBI" id="CHEBI:91000"/>
        <dbReference type="ChEBI" id="CHEBI:91001"/>
    </reaction>
    <physiologicalReaction direction="left-to-right" evidence="21">
        <dbReference type="Rhea" id="RHEA:49245"/>
    </physiologicalReaction>
</comment>
<comment type="catalytic activity">
    <reaction evidence="16">
        <text>lipoxin A4 + NAD(+) = 15-oxo-(5S,6R)-dihydroxy-(7E,9E,11Z,13E)-eicosatetraenoate + NADH + H(+)</text>
        <dbReference type="Rhea" id="RHEA:41572"/>
        <dbReference type="ChEBI" id="CHEBI:15378"/>
        <dbReference type="ChEBI" id="CHEBI:57540"/>
        <dbReference type="ChEBI" id="CHEBI:57945"/>
        <dbReference type="ChEBI" id="CHEBI:67026"/>
        <dbReference type="ChEBI" id="CHEBI:78311"/>
    </reaction>
    <physiologicalReaction direction="left-to-right" evidence="16">
        <dbReference type="Rhea" id="RHEA:41573"/>
    </physiologicalReaction>
</comment>
<evidence type="ECO:0000256" key="8">
    <source>
        <dbReference type="ARBA" id="ARBA00045705"/>
    </source>
</evidence>
<dbReference type="RefSeq" id="XP_022094289.1">
    <property type="nucleotide sequence ID" value="XM_022238597.1"/>
</dbReference>
<evidence type="ECO:0000256" key="7">
    <source>
        <dbReference type="ARBA" id="ARBA00042026"/>
    </source>
</evidence>
<comment type="catalytic activity">
    <reaction evidence="12">
        <text>15-oxo-(5S,6R)-dihydroxy-(7E,9E,11Z)-eicosatrienoate + NADH + H(+) = (5S,6R,15S)-trihydroxy-(7E,9E,11Z)-eicosatrienoate + NAD(+)</text>
        <dbReference type="Rhea" id="RHEA:41596"/>
        <dbReference type="ChEBI" id="CHEBI:15378"/>
        <dbReference type="ChEBI" id="CHEBI:57540"/>
        <dbReference type="ChEBI" id="CHEBI:57945"/>
        <dbReference type="ChEBI" id="CHEBI:78325"/>
        <dbReference type="ChEBI" id="CHEBI:78329"/>
    </reaction>
    <physiologicalReaction direction="left-to-right" evidence="12">
        <dbReference type="Rhea" id="RHEA:41597"/>
    </physiologicalReaction>
</comment>
<comment type="catalytic activity">
    <reaction evidence="19">
        <text>resolvin D2 + NAD(+) = 16-oxoresolvin D2 + NADH + H(+)</text>
        <dbReference type="Rhea" id="RHEA:53588"/>
        <dbReference type="ChEBI" id="CHEBI:15378"/>
        <dbReference type="ChEBI" id="CHEBI:57540"/>
        <dbReference type="ChEBI" id="CHEBI:57945"/>
        <dbReference type="ChEBI" id="CHEBI:133367"/>
        <dbReference type="ChEBI" id="CHEBI:137498"/>
    </reaction>
    <physiologicalReaction direction="left-to-right" evidence="19">
        <dbReference type="Rhea" id="RHEA:53589"/>
    </physiologicalReaction>
</comment>
<dbReference type="GO" id="GO:0016404">
    <property type="term" value="F:15-hydroxyprostaglandin dehydrogenase (NAD+) activity"/>
    <property type="evidence" value="ECO:0007669"/>
    <property type="project" value="UniProtKB-EC"/>
</dbReference>
<dbReference type="KEGG" id="aplc:110981219"/>
<reference evidence="24" key="1">
    <citation type="submission" date="2025-08" db="UniProtKB">
        <authorList>
            <consortium name="RefSeq"/>
        </authorList>
    </citation>
    <scope>IDENTIFICATION</scope>
</reference>
<dbReference type="PRINTS" id="PR00080">
    <property type="entry name" value="SDRFAMILY"/>
</dbReference>
<comment type="catalytic activity">
    <reaction evidence="11">
        <text>14-hydroxy-(4Z,7Z,10Z,12E,16Z,19Z)-docosahexaenoate + NAD(+) = 14-oxo-(4Z,7Z,10Z,12E,16Z,19Z)-docosahexaenoate + NADH + H(+)</text>
        <dbReference type="Rhea" id="RHEA:48952"/>
        <dbReference type="ChEBI" id="CHEBI:15378"/>
        <dbReference type="ChEBI" id="CHEBI:57540"/>
        <dbReference type="ChEBI" id="CHEBI:57945"/>
        <dbReference type="ChEBI" id="CHEBI:90866"/>
        <dbReference type="ChEBI" id="CHEBI:90867"/>
    </reaction>
    <physiologicalReaction direction="left-to-right" evidence="11">
        <dbReference type="Rhea" id="RHEA:48953"/>
    </physiologicalReaction>
</comment>
<evidence type="ECO:0000313" key="23">
    <source>
        <dbReference type="Proteomes" id="UP000694845"/>
    </source>
</evidence>
<dbReference type="GO" id="GO:0005737">
    <property type="term" value="C:cytoplasm"/>
    <property type="evidence" value="ECO:0007669"/>
    <property type="project" value="TreeGrafter"/>
</dbReference>
<dbReference type="GO" id="GO:0047034">
    <property type="term" value="F:15-hydroxyicosatetraenoate dehydrogenase activity"/>
    <property type="evidence" value="ECO:0007669"/>
    <property type="project" value="UniProtKB-EC"/>
</dbReference>
<comment type="catalytic activity">
    <reaction evidence="20">
        <text>(15S)-hydroxy-(5Z,8Z,11Z,13E)-eicosatetraenoate + NAD(+) = 15-oxo-(5Z,8Z,11Z,13E)-eicosatetraenoate + NADH + H(+)</text>
        <dbReference type="Rhea" id="RHEA:23260"/>
        <dbReference type="ChEBI" id="CHEBI:15378"/>
        <dbReference type="ChEBI" id="CHEBI:57409"/>
        <dbReference type="ChEBI" id="CHEBI:57410"/>
        <dbReference type="ChEBI" id="CHEBI:57540"/>
        <dbReference type="ChEBI" id="CHEBI:57945"/>
        <dbReference type="EC" id="1.1.1.232"/>
    </reaction>
    <physiologicalReaction direction="left-to-right" evidence="20">
        <dbReference type="Rhea" id="RHEA:23261"/>
    </physiologicalReaction>
</comment>
<dbReference type="SUPFAM" id="SSF51735">
    <property type="entry name" value="NAD(P)-binding Rossmann-fold domains"/>
    <property type="match status" value="1"/>
</dbReference>
<dbReference type="PANTHER" id="PTHR44229">
    <property type="entry name" value="15-HYDROXYPROSTAGLANDIN DEHYDROGENASE [NAD(+)]"/>
    <property type="match status" value="1"/>
</dbReference>
<evidence type="ECO:0000256" key="2">
    <source>
        <dbReference type="ARBA" id="ARBA00023002"/>
    </source>
</evidence>
<evidence type="ECO:0000256" key="13">
    <source>
        <dbReference type="ARBA" id="ARBA00048144"/>
    </source>
</evidence>
<sequence length="265" mass="27852">MSTRAVPAFDVSAAMLPSDTVAVITGSADGLGKAFAKALLQKSAKGVCLSDVNEERGKITLQEFVKEFGEDRVTFMKCDVTVPADIEAVFVKAKARFGPVNLMVNNAGILNETKPDLCIDVNVKGTTNGTFTAIKFMGSESGGEGGKIINISSLAGVGPAPFMPVYATTKHAIVGLTKSLAADTRLRDQGITFGVLCSAFAKTSLIDNPAFRHPEEDLRMAHAVMAKQGVLEISEVTDAFLRLVLDESLSGKVVILTKAAGLSVA</sequence>
<evidence type="ECO:0000256" key="20">
    <source>
        <dbReference type="ARBA" id="ARBA00049151"/>
    </source>
</evidence>
<comment type="catalytic activity">
    <reaction evidence="17">
        <text>prostaglandin A1 + NAD(+) = 15-oxo-prostaglandin A1 + NADH + H(+)</text>
        <dbReference type="Rhea" id="RHEA:41263"/>
        <dbReference type="ChEBI" id="CHEBI:15378"/>
        <dbReference type="ChEBI" id="CHEBI:57398"/>
        <dbReference type="ChEBI" id="CHEBI:57540"/>
        <dbReference type="ChEBI" id="CHEBI:57945"/>
        <dbReference type="ChEBI" id="CHEBI:85072"/>
    </reaction>
    <physiologicalReaction direction="left-to-right" evidence="17">
        <dbReference type="Rhea" id="RHEA:41264"/>
    </physiologicalReaction>
</comment>
<comment type="catalytic activity">
    <reaction evidence="14">
        <text>resolvin D1 + NAD(+) = 17-oxoresolvin D1 + NADH + H(+)</text>
        <dbReference type="Rhea" id="RHEA:50128"/>
        <dbReference type="ChEBI" id="CHEBI:15378"/>
        <dbReference type="ChEBI" id="CHEBI:57540"/>
        <dbReference type="ChEBI" id="CHEBI:57945"/>
        <dbReference type="ChEBI" id="CHEBI:132079"/>
        <dbReference type="ChEBI" id="CHEBI:132081"/>
    </reaction>
    <physiologicalReaction direction="left-to-right" evidence="14">
        <dbReference type="Rhea" id="RHEA:50129"/>
    </physiologicalReaction>
</comment>
<comment type="similarity">
    <text evidence="1 22">Belongs to the short-chain dehydrogenases/reductases (SDR) family.</text>
</comment>
<comment type="function">
    <text evidence="8">Catalyzes the NAD-dependent dehydrogenation (oxidation) of a broad array of hydroxylated polyunsaturated fatty acids (mainly eicosanoids and docosanoids, including prostaglandins, lipoxins and resolvins), yielding their corresponding keto (oxo) metabolites. Decreases the levels of the pro-proliferative prostaglandins such as prostaglandin E2 (whose activity is increased in cancer because of an increase in the expression of cyclooxygenase 2) and generates oxo-fatty acid products that can profoundly influence cell function by abrogating pro-inflammatory cytokine expression. Converts resolvins E1, D1 and D2 to their oxo products, which represents a mode of resolvin inactivation. Resolvin E1 plays important roles during the resolution phase of acute inflammation, while resolvins D1 and D2 have a unique role in obesity-induced adipose inflammation.</text>
</comment>
<evidence type="ECO:0000256" key="11">
    <source>
        <dbReference type="ARBA" id="ARBA00048008"/>
    </source>
</evidence>
<evidence type="ECO:0000256" key="4">
    <source>
        <dbReference type="ARBA" id="ARBA00039060"/>
    </source>
</evidence>
<evidence type="ECO:0000256" key="17">
    <source>
        <dbReference type="ARBA" id="ARBA00048611"/>
    </source>
</evidence>
<comment type="catalytic activity">
    <reaction evidence="9">
        <text>prostaglandin E1 + NAD(+) = 15-oxoprostaglandin E1 + NADH + H(+)</text>
        <dbReference type="Rhea" id="RHEA:16477"/>
        <dbReference type="ChEBI" id="CHEBI:15378"/>
        <dbReference type="ChEBI" id="CHEBI:57397"/>
        <dbReference type="ChEBI" id="CHEBI:57401"/>
        <dbReference type="ChEBI" id="CHEBI:57540"/>
        <dbReference type="ChEBI" id="CHEBI:57945"/>
    </reaction>
    <physiologicalReaction direction="left-to-right" evidence="9">
        <dbReference type="Rhea" id="RHEA:16478"/>
    </physiologicalReaction>
</comment>
<comment type="catalytic activity">
    <reaction evidence="18">
        <text>prostaglandin E2 + NAD(+) = 15-oxoprostaglandin E2 + NADH + H(+)</text>
        <dbReference type="Rhea" id="RHEA:11876"/>
        <dbReference type="ChEBI" id="CHEBI:15378"/>
        <dbReference type="ChEBI" id="CHEBI:57400"/>
        <dbReference type="ChEBI" id="CHEBI:57540"/>
        <dbReference type="ChEBI" id="CHEBI:57945"/>
        <dbReference type="ChEBI" id="CHEBI:606564"/>
        <dbReference type="EC" id="1.1.1.141"/>
    </reaction>
    <physiologicalReaction direction="left-to-right" evidence="18">
        <dbReference type="Rhea" id="RHEA:11877"/>
    </physiologicalReaction>
</comment>
<keyword evidence="2" id="KW-0560">Oxidoreductase</keyword>
<evidence type="ECO:0000256" key="5">
    <source>
        <dbReference type="ARBA" id="ARBA00040276"/>
    </source>
</evidence>
<evidence type="ECO:0000256" key="15">
    <source>
        <dbReference type="ARBA" id="ARBA00048393"/>
    </source>
</evidence>
<evidence type="ECO:0000256" key="18">
    <source>
        <dbReference type="ARBA" id="ARBA00048739"/>
    </source>
</evidence>
<proteinExistence type="inferred from homology"/>
<evidence type="ECO:0000256" key="22">
    <source>
        <dbReference type="RuleBase" id="RU000363"/>
    </source>
</evidence>
<evidence type="ECO:0000256" key="3">
    <source>
        <dbReference type="ARBA" id="ARBA00038968"/>
    </source>
</evidence>
<comment type="catalytic activity">
    <reaction evidence="13">
        <text>(11R)-hydroxy-(5Z,8Z,12E,14Z)-eicosatetraenoate + NAD(+) = 11-oxo-(5Z,8Z,12E,14Z)-eicosatetraenoate + NADH + H(+)</text>
        <dbReference type="Rhea" id="RHEA:48640"/>
        <dbReference type="ChEBI" id="CHEBI:15378"/>
        <dbReference type="ChEBI" id="CHEBI:57540"/>
        <dbReference type="ChEBI" id="CHEBI:57945"/>
        <dbReference type="ChEBI" id="CHEBI:78836"/>
        <dbReference type="ChEBI" id="CHEBI:90697"/>
    </reaction>
    <physiologicalReaction direction="left-to-right" evidence="13">
        <dbReference type="Rhea" id="RHEA:48641"/>
    </physiologicalReaction>
</comment>
<dbReference type="EC" id="1.1.1.141" evidence="3"/>
<dbReference type="Proteomes" id="UP000694845">
    <property type="component" value="Unplaced"/>
</dbReference>
<accession>A0A8B7YLZ3</accession>
<dbReference type="OrthoDB" id="37659at2759"/>
<dbReference type="OMA" id="LAMYCAS"/>
<evidence type="ECO:0000256" key="21">
    <source>
        <dbReference type="ARBA" id="ARBA00049188"/>
    </source>
</evidence>
<protein>
    <recommendedName>
        <fullName evidence="5">15-hydroxyprostaglandin dehydrogenase [NAD(+)]</fullName>
        <ecNumber evidence="3">1.1.1.141</ecNumber>
        <ecNumber evidence="4">1.1.1.232</ecNumber>
    </recommendedName>
    <alternativeName>
        <fullName evidence="7">Eicosanoid/docosanoid dehydrogenase [NAD(+)]</fullName>
    </alternativeName>
    <alternativeName>
        <fullName evidence="6">Prostaglandin dehydrogenase 1</fullName>
    </alternativeName>
</protein>
<evidence type="ECO:0000256" key="6">
    <source>
        <dbReference type="ARBA" id="ARBA00041812"/>
    </source>
</evidence>
<evidence type="ECO:0000256" key="14">
    <source>
        <dbReference type="ARBA" id="ARBA00048170"/>
    </source>
</evidence>
<dbReference type="GeneID" id="110981219"/>
<gene>
    <name evidence="24" type="primary">LOC110981219</name>
</gene>